<organism evidence="1 2">
    <name type="scientific">Zingiber officinale</name>
    <name type="common">Ginger</name>
    <name type="synonym">Amomum zingiber</name>
    <dbReference type="NCBI Taxonomy" id="94328"/>
    <lineage>
        <taxon>Eukaryota</taxon>
        <taxon>Viridiplantae</taxon>
        <taxon>Streptophyta</taxon>
        <taxon>Embryophyta</taxon>
        <taxon>Tracheophyta</taxon>
        <taxon>Spermatophyta</taxon>
        <taxon>Magnoliopsida</taxon>
        <taxon>Liliopsida</taxon>
        <taxon>Zingiberales</taxon>
        <taxon>Zingiberaceae</taxon>
        <taxon>Zingiber</taxon>
    </lineage>
</organism>
<evidence type="ECO:0000313" key="2">
    <source>
        <dbReference type="Proteomes" id="UP000734854"/>
    </source>
</evidence>
<protein>
    <submittedName>
        <fullName evidence="1">Uncharacterized protein</fullName>
    </submittedName>
</protein>
<sequence length="149" mass="16997">MQLTLLRPSRPTRRRWHRRRRATRRWLLRISSRLRSRQAAVEMDSGKDVVLHCVAAAFLICASEKDWNLMSYSDEIATRFRRDRARNPTRLDPLAAETSSQLDGGQAAAAGIHAAIPDGFTPWPIVWGGPGDRGRRRWANGQRLGEEAR</sequence>
<reference evidence="1 2" key="1">
    <citation type="submission" date="2020-08" db="EMBL/GenBank/DDBJ databases">
        <title>Plant Genome Project.</title>
        <authorList>
            <person name="Zhang R.-G."/>
        </authorList>
    </citation>
    <scope>NUCLEOTIDE SEQUENCE [LARGE SCALE GENOMIC DNA]</scope>
    <source>
        <tissue evidence="1">Rhizome</tissue>
    </source>
</reference>
<accession>A0A8J5GK16</accession>
<proteinExistence type="predicted"/>
<keyword evidence="2" id="KW-1185">Reference proteome</keyword>
<name>A0A8J5GK16_ZINOF</name>
<gene>
    <name evidence="1" type="ORF">ZIOFF_027500</name>
</gene>
<dbReference type="EMBL" id="JACMSC010000008">
    <property type="protein sequence ID" value="KAG6509507.1"/>
    <property type="molecule type" value="Genomic_DNA"/>
</dbReference>
<dbReference type="AlphaFoldDB" id="A0A8J5GK16"/>
<evidence type="ECO:0000313" key="1">
    <source>
        <dbReference type="EMBL" id="KAG6509507.1"/>
    </source>
</evidence>
<dbReference type="Proteomes" id="UP000734854">
    <property type="component" value="Unassembled WGS sequence"/>
</dbReference>
<comment type="caution">
    <text evidence="1">The sequence shown here is derived from an EMBL/GenBank/DDBJ whole genome shotgun (WGS) entry which is preliminary data.</text>
</comment>